<evidence type="ECO:0000313" key="2">
    <source>
        <dbReference type="Proteomes" id="UP000492821"/>
    </source>
</evidence>
<dbReference type="AlphaFoldDB" id="A0A7E4UUM4"/>
<dbReference type="Gene3D" id="2.60.210.10">
    <property type="entry name" value="Apoptosis, Tumor Necrosis Factor Receptor Associated Protein 2, Chain A"/>
    <property type="match status" value="1"/>
</dbReference>
<proteinExistence type="predicted"/>
<dbReference type="Pfam" id="PF22486">
    <property type="entry name" value="MATH_2"/>
    <property type="match status" value="1"/>
</dbReference>
<feature type="domain" description="MATH" evidence="1">
    <location>
        <begin position="73"/>
        <end position="224"/>
    </location>
</feature>
<dbReference type="InterPro" id="IPR002083">
    <property type="entry name" value="MATH/TRAF_dom"/>
</dbReference>
<accession>A0A7E4UUM4</accession>
<dbReference type="PANTHER" id="PTHR10131:SF94">
    <property type="entry name" value="TNF RECEPTOR-ASSOCIATED FACTOR 4"/>
    <property type="match status" value="1"/>
</dbReference>
<sequence length="225" mass="25420">METEGACRFREVGCDVEEPGHDAKRPIKHLTLLNGATTDLKRTVEQLETTDTSSLNKFEQLKTSANGVICGSSPAFIWKISNFSDQQRAAKIRISPWIVSPPFESGPNGYRLHAMIAPNGFGEGANKDLAVFVQLTDSPMNPILEWPFARKIRITIYDQRTEFCRRRNLQAVIEPEKVPDNEEYLRCPRKDEQNAPFGLASFCALKVLKDTYVGTDELYIGFDFE</sequence>
<protein>
    <submittedName>
        <fullName evidence="3">MATH domain-containing protein</fullName>
    </submittedName>
</protein>
<dbReference type="PROSITE" id="PS50144">
    <property type="entry name" value="MATH"/>
    <property type="match status" value="1"/>
</dbReference>
<dbReference type="InterPro" id="IPR008974">
    <property type="entry name" value="TRAF-like"/>
</dbReference>
<evidence type="ECO:0000259" key="1">
    <source>
        <dbReference type="PROSITE" id="PS50144"/>
    </source>
</evidence>
<dbReference type="Proteomes" id="UP000492821">
    <property type="component" value="Unassembled WGS sequence"/>
</dbReference>
<reference evidence="3" key="2">
    <citation type="submission" date="2020-10" db="UniProtKB">
        <authorList>
            <consortium name="WormBaseParasite"/>
        </authorList>
    </citation>
    <scope>IDENTIFICATION</scope>
</reference>
<dbReference type="GO" id="GO:0043122">
    <property type="term" value="P:regulation of canonical NF-kappaB signal transduction"/>
    <property type="evidence" value="ECO:0007669"/>
    <property type="project" value="TreeGrafter"/>
</dbReference>
<organism evidence="2 3">
    <name type="scientific">Panagrellus redivivus</name>
    <name type="common">Microworm</name>
    <dbReference type="NCBI Taxonomy" id="6233"/>
    <lineage>
        <taxon>Eukaryota</taxon>
        <taxon>Metazoa</taxon>
        <taxon>Ecdysozoa</taxon>
        <taxon>Nematoda</taxon>
        <taxon>Chromadorea</taxon>
        <taxon>Rhabditida</taxon>
        <taxon>Tylenchina</taxon>
        <taxon>Panagrolaimomorpha</taxon>
        <taxon>Panagrolaimoidea</taxon>
        <taxon>Panagrolaimidae</taxon>
        <taxon>Panagrellus</taxon>
    </lineage>
</organism>
<reference evidence="2" key="1">
    <citation type="journal article" date="2013" name="Genetics">
        <title>The draft genome and transcriptome of Panagrellus redivivus are shaped by the harsh demands of a free-living lifestyle.</title>
        <authorList>
            <person name="Srinivasan J."/>
            <person name="Dillman A.R."/>
            <person name="Macchietto M.G."/>
            <person name="Heikkinen L."/>
            <person name="Lakso M."/>
            <person name="Fracchia K.M."/>
            <person name="Antoshechkin I."/>
            <person name="Mortazavi A."/>
            <person name="Wong G."/>
            <person name="Sternberg P.W."/>
        </authorList>
    </citation>
    <scope>NUCLEOTIDE SEQUENCE [LARGE SCALE GENOMIC DNA]</scope>
    <source>
        <strain evidence="2">MT8872</strain>
    </source>
</reference>
<dbReference type="SUPFAM" id="SSF49599">
    <property type="entry name" value="TRAF domain-like"/>
    <property type="match status" value="1"/>
</dbReference>
<dbReference type="WBParaSite" id="Pan_g13050.t1">
    <property type="protein sequence ID" value="Pan_g13050.t1"/>
    <property type="gene ID" value="Pan_g13050"/>
</dbReference>
<dbReference type="PANTHER" id="PTHR10131">
    <property type="entry name" value="TNF RECEPTOR ASSOCIATED FACTOR"/>
    <property type="match status" value="1"/>
</dbReference>
<evidence type="ECO:0000313" key="3">
    <source>
        <dbReference type="WBParaSite" id="Pan_g13050.t1"/>
    </source>
</evidence>
<keyword evidence="2" id="KW-1185">Reference proteome</keyword>
<name>A0A7E4UUM4_PANRE</name>